<sequence>VLTMVSFPDAIRLGFQHYFDFRSRSTRAEYWWWVLFVILTQQALNVVNIRIGILFGLAVLIPGLALGTRRLHNINKSGWWLLMWFGIFLIRFGIFLIAPVIVLIVWHTKPSDEGTNKYGPDPRQAT</sequence>
<dbReference type="EMBL" id="UINC01143210">
    <property type="protein sequence ID" value="SVD31999.1"/>
    <property type="molecule type" value="Genomic_DNA"/>
</dbReference>
<feature type="transmembrane region" description="Helical" evidence="1">
    <location>
        <begin position="81"/>
        <end position="106"/>
    </location>
</feature>
<keyword evidence="1" id="KW-1133">Transmembrane helix</keyword>
<name>A0A382UCJ2_9ZZZZ</name>
<dbReference type="InterPro" id="IPR008523">
    <property type="entry name" value="DUF805"/>
</dbReference>
<gene>
    <name evidence="2" type="ORF">METZ01_LOCUS384853</name>
</gene>
<keyword evidence="1" id="KW-0812">Transmembrane</keyword>
<dbReference type="Pfam" id="PF05656">
    <property type="entry name" value="DUF805"/>
    <property type="match status" value="1"/>
</dbReference>
<reference evidence="2" key="1">
    <citation type="submission" date="2018-05" db="EMBL/GenBank/DDBJ databases">
        <authorList>
            <person name="Lanie J.A."/>
            <person name="Ng W.-L."/>
            <person name="Kazmierczak K.M."/>
            <person name="Andrzejewski T.M."/>
            <person name="Davidsen T.M."/>
            <person name="Wayne K.J."/>
            <person name="Tettelin H."/>
            <person name="Glass J.I."/>
            <person name="Rusch D."/>
            <person name="Podicherti R."/>
            <person name="Tsui H.-C.T."/>
            <person name="Winkler M.E."/>
        </authorList>
    </citation>
    <scope>NUCLEOTIDE SEQUENCE</scope>
</reference>
<keyword evidence="1" id="KW-0472">Membrane</keyword>
<proteinExistence type="predicted"/>
<evidence type="ECO:0000256" key="1">
    <source>
        <dbReference type="SAM" id="Phobius"/>
    </source>
</evidence>
<accession>A0A382UCJ2</accession>
<feature type="transmembrane region" description="Helical" evidence="1">
    <location>
        <begin position="30"/>
        <end position="60"/>
    </location>
</feature>
<organism evidence="2">
    <name type="scientific">marine metagenome</name>
    <dbReference type="NCBI Taxonomy" id="408172"/>
    <lineage>
        <taxon>unclassified sequences</taxon>
        <taxon>metagenomes</taxon>
        <taxon>ecological metagenomes</taxon>
    </lineage>
</organism>
<feature type="non-terminal residue" evidence="2">
    <location>
        <position position="1"/>
    </location>
</feature>
<dbReference type="PANTHER" id="PTHR34980">
    <property type="entry name" value="INNER MEMBRANE PROTEIN-RELATED-RELATED"/>
    <property type="match status" value="1"/>
</dbReference>
<dbReference type="AlphaFoldDB" id="A0A382UCJ2"/>
<dbReference type="PANTHER" id="PTHR34980:SF2">
    <property type="entry name" value="INNER MEMBRANE PROTEIN YHAH-RELATED"/>
    <property type="match status" value="1"/>
</dbReference>
<dbReference type="GO" id="GO:0005886">
    <property type="term" value="C:plasma membrane"/>
    <property type="evidence" value="ECO:0007669"/>
    <property type="project" value="TreeGrafter"/>
</dbReference>
<evidence type="ECO:0008006" key="3">
    <source>
        <dbReference type="Google" id="ProtNLM"/>
    </source>
</evidence>
<protein>
    <recommendedName>
        <fullName evidence="3">DUF805 domain-containing protein</fullName>
    </recommendedName>
</protein>
<evidence type="ECO:0000313" key="2">
    <source>
        <dbReference type="EMBL" id="SVD31999.1"/>
    </source>
</evidence>